<organism evidence="2 3">
    <name type="scientific">Neobacillus bataviensis</name>
    <dbReference type="NCBI Taxonomy" id="220685"/>
    <lineage>
        <taxon>Bacteria</taxon>
        <taxon>Bacillati</taxon>
        <taxon>Bacillota</taxon>
        <taxon>Bacilli</taxon>
        <taxon>Bacillales</taxon>
        <taxon>Bacillaceae</taxon>
        <taxon>Neobacillus</taxon>
    </lineage>
</organism>
<feature type="transmembrane region" description="Helical" evidence="1">
    <location>
        <begin position="169"/>
        <end position="188"/>
    </location>
</feature>
<feature type="transmembrane region" description="Helical" evidence="1">
    <location>
        <begin position="208"/>
        <end position="226"/>
    </location>
</feature>
<evidence type="ECO:0000313" key="2">
    <source>
        <dbReference type="EMBL" id="TWE01113.1"/>
    </source>
</evidence>
<keyword evidence="3" id="KW-1185">Reference proteome</keyword>
<feature type="transmembrane region" description="Helical" evidence="1">
    <location>
        <begin position="6"/>
        <end position="26"/>
    </location>
</feature>
<feature type="transmembrane region" description="Helical" evidence="1">
    <location>
        <begin position="129"/>
        <end position="148"/>
    </location>
</feature>
<keyword evidence="1" id="KW-0812">Transmembrane</keyword>
<accession>A0A561DCP8</accession>
<feature type="transmembrane region" description="Helical" evidence="1">
    <location>
        <begin position="231"/>
        <end position="249"/>
    </location>
</feature>
<name>A0A561DCP8_9BACI</name>
<reference evidence="2 3" key="1">
    <citation type="submission" date="2019-06" db="EMBL/GenBank/DDBJ databases">
        <title>Sorghum-associated microbial communities from plants grown in Nebraska, USA.</title>
        <authorList>
            <person name="Schachtman D."/>
        </authorList>
    </citation>
    <scope>NUCLEOTIDE SEQUENCE [LARGE SCALE GENOMIC DNA]</scope>
    <source>
        <strain evidence="2 3">2482</strain>
    </source>
</reference>
<sequence>MNIITLEYIYYLLGIITAFVAFRVAMDKKHPSRIGSTLFWGIFAFTFLFGKLVPPIVIGYLVLAMVVIAAIGKVKSGNQDEAPKEERDRHASRLQGKVFIPALVIPVFTIIGSLTLGKIHFGKIHLVDPAMVTLIALGLSTILAYIVAQLLTKAKPSTALHEGSRLMQAVGWAIILPQMLAALGAIFAKAGVGEVVSKMVSNVLPTNIPFVAVAAYCIGMALFTVIMGNAFAAFAVITGGIGLPLIVHMHGGNPAIMAAIGMFAGYCGTLMTPMAANFNIVPAMLLDLKDKNAVIKAQLPIAIPLLVINILLMYFLVYHF</sequence>
<comment type="caution">
    <text evidence="2">The sequence shown here is derived from an EMBL/GenBank/DDBJ whole genome shotgun (WGS) entry which is preliminary data.</text>
</comment>
<feature type="transmembrane region" description="Helical" evidence="1">
    <location>
        <begin position="297"/>
        <end position="317"/>
    </location>
</feature>
<dbReference type="Proteomes" id="UP000319671">
    <property type="component" value="Unassembled WGS sequence"/>
</dbReference>
<feature type="transmembrane region" description="Helical" evidence="1">
    <location>
        <begin position="255"/>
        <end position="276"/>
    </location>
</feature>
<dbReference type="AlphaFoldDB" id="A0A561DCP8"/>
<dbReference type="RefSeq" id="WP_144565718.1">
    <property type="nucleotide sequence ID" value="NZ_VIVN01000006.1"/>
</dbReference>
<evidence type="ECO:0000256" key="1">
    <source>
        <dbReference type="SAM" id="Phobius"/>
    </source>
</evidence>
<protein>
    <submittedName>
        <fullName evidence="2">Putative membrane protein</fullName>
    </submittedName>
</protein>
<proteinExistence type="predicted"/>
<dbReference type="InterPro" id="IPR009323">
    <property type="entry name" value="DUF979"/>
</dbReference>
<gene>
    <name evidence="2" type="ORF">FB550_106168</name>
</gene>
<feature type="transmembrane region" description="Helical" evidence="1">
    <location>
        <begin position="94"/>
        <end position="117"/>
    </location>
</feature>
<dbReference type="EMBL" id="VIVN01000006">
    <property type="protein sequence ID" value="TWE01113.1"/>
    <property type="molecule type" value="Genomic_DNA"/>
</dbReference>
<evidence type="ECO:0000313" key="3">
    <source>
        <dbReference type="Proteomes" id="UP000319671"/>
    </source>
</evidence>
<keyword evidence="1" id="KW-1133">Transmembrane helix</keyword>
<dbReference type="Pfam" id="PF06166">
    <property type="entry name" value="DUF979"/>
    <property type="match status" value="1"/>
</dbReference>
<keyword evidence="1" id="KW-0472">Membrane</keyword>